<dbReference type="Proteomes" id="UP000179179">
    <property type="component" value="Unassembled WGS sequence"/>
</dbReference>
<keyword evidence="4" id="KW-1185">Reference proteome</keyword>
<feature type="compositionally biased region" description="Basic and acidic residues" evidence="1">
    <location>
        <begin position="70"/>
        <end position="92"/>
    </location>
</feature>
<gene>
    <name evidence="3" type="ORF">ABOM_006558</name>
</gene>
<feature type="domain" description="A to I editase" evidence="2">
    <location>
        <begin position="21"/>
        <end position="325"/>
    </location>
</feature>
<dbReference type="Pfam" id="PF02137">
    <property type="entry name" value="A_deamin"/>
    <property type="match status" value="2"/>
</dbReference>
<dbReference type="PROSITE" id="PS50141">
    <property type="entry name" value="A_DEAMIN_EDITASE"/>
    <property type="match status" value="1"/>
</dbReference>
<evidence type="ECO:0000313" key="3">
    <source>
        <dbReference type="EMBL" id="OGM44566.1"/>
    </source>
</evidence>
<dbReference type="PANTHER" id="PTHR47803:SF1">
    <property type="entry name" value="TRNA-SPECIFIC ADENOSINE DEAMINASE 1"/>
    <property type="match status" value="1"/>
</dbReference>
<dbReference type="GeneID" id="34449948"/>
<protein>
    <submittedName>
        <fullName evidence="3">Putative tRNA-specific adenosine deaminase</fullName>
    </submittedName>
</protein>
<dbReference type="GO" id="GO:0002100">
    <property type="term" value="P:tRNA wobble adenosine to inosine editing"/>
    <property type="evidence" value="ECO:0007669"/>
    <property type="project" value="InterPro"/>
</dbReference>
<dbReference type="InterPro" id="IPR042935">
    <property type="entry name" value="Tad1"/>
</dbReference>
<comment type="caution">
    <text evidence="3">The sequence shown here is derived from an EMBL/GenBank/DDBJ whole genome shotgun (WGS) entry which is preliminary data.</text>
</comment>
<name>A0A1F7ZYN0_9EURO</name>
<organism evidence="3 4">
    <name type="scientific">Aspergillus bombycis</name>
    <dbReference type="NCBI Taxonomy" id="109264"/>
    <lineage>
        <taxon>Eukaryota</taxon>
        <taxon>Fungi</taxon>
        <taxon>Dikarya</taxon>
        <taxon>Ascomycota</taxon>
        <taxon>Pezizomycotina</taxon>
        <taxon>Eurotiomycetes</taxon>
        <taxon>Eurotiomycetidae</taxon>
        <taxon>Eurotiales</taxon>
        <taxon>Aspergillaceae</taxon>
        <taxon>Aspergillus</taxon>
    </lineage>
</organism>
<dbReference type="EMBL" id="LYCR01000053">
    <property type="protein sequence ID" value="OGM44566.1"/>
    <property type="molecule type" value="Genomic_DNA"/>
</dbReference>
<dbReference type="OrthoDB" id="10268011at2759"/>
<dbReference type="SMART" id="SM00552">
    <property type="entry name" value="ADEAMc"/>
    <property type="match status" value="1"/>
</dbReference>
<dbReference type="RefSeq" id="XP_022388283.1">
    <property type="nucleotide sequence ID" value="XM_022533687.1"/>
</dbReference>
<dbReference type="GO" id="GO:0043829">
    <property type="term" value="F:tRNA-specific adenosine-37 deaminase activity"/>
    <property type="evidence" value="ECO:0007669"/>
    <property type="project" value="TreeGrafter"/>
</dbReference>
<accession>A0A1F7ZYN0</accession>
<reference evidence="3 4" key="1">
    <citation type="journal article" date="2016" name="Genome Biol. Evol.">
        <title>Draft genome sequence of an aflatoxigenic Aspergillus species, A. bombycis.</title>
        <authorList>
            <person name="Moore G.G."/>
            <person name="Mack B.M."/>
            <person name="Beltz S.B."/>
            <person name="Gilbert M.K."/>
        </authorList>
    </citation>
    <scope>NUCLEOTIDE SEQUENCE [LARGE SCALE GENOMIC DNA]</scope>
    <source>
        <strain evidence="4">NRRL 26010</strain>
    </source>
</reference>
<proteinExistence type="predicted"/>
<evidence type="ECO:0000259" key="2">
    <source>
        <dbReference type="PROSITE" id="PS50141"/>
    </source>
</evidence>
<dbReference type="AlphaFoldDB" id="A0A1F7ZYN0"/>
<dbReference type="PANTHER" id="PTHR47803">
    <property type="entry name" value="TRNA-SPECIFIC ADENOSINE DEAMINASE 1"/>
    <property type="match status" value="1"/>
</dbReference>
<dbReference type="STRING" id="109264.A0A1F7ZYN0"/>
<dbReference type="InterPro" id="IPR002466">
    <property type="entry name" value="A_deamin"/>
</dbReference>
<evidence type="ECO:0000256" key="1">
    <source>
        <dbReference type="SAM" id="MobiDB-lite"/>
    </source>
</evidence>
<sequence>MSGIVIVKGEDTPDEKLTCVAVTSGAKCLSASQVPKSKGLVLHDWHAEILALRAFNHWLLSECRSFIAQERDQRSSSENDTAIEKNEEEKEPCSPYIRRRRQDPEDSVITLPPFELNPDLKIYMYCTCAPCGDASMELCMAAQEDPTPWEVPTTTPDGEDGELLDGRAHFSRLGIVRRKPSRADAEATRSKSCSDKLALRQVSSLLSFESSLLVATTVNAYLEGVIMPEGEISRVGCERCFGEDGRMGELKGRVWSPGGEKAVDERRYGWRFRPFRILSVPTGLVDELWAFGKSDPMAASRKSKPAVISAVWAAASSVSVPSVVDNGAKSLPKLGGSRTGLYETIINGVKQGNRASEPLARGASALSRARLWGLSKEIVQSCVEDHDQGPDIEIGVEEGQLSLGLDVTKRITEAPTYREFKKEPTVLTESLQARKSAIRDARRVLSGWTPNPGDENWGLEVLIDPRKRKR</sequence>
<evidence type="ECO:0000313" key="4">
    <source>
        <dbReference type="Proteomes" id="UP000179179"/>
    </source>
</evidence>
<dbReference type="GO" id="GO:0003723">
    <property type="term" value="F:RNA binding"/>
    <property type="evidence" value="ECO:0007669"/>
    <property type="project" value="InterPro"/>
</dbReference>
<feature type="region of interest" description="Disordered" evidence="1">
    <location>
        <begin position="70"/>
        <end position="104"/>
    </location>
</feature>